<dbReference type="Proteomes" id="UP001528912">
    <property type="component" value="Unassembled WGS sequence"/>
</dbReference>
<organism evidence="1 2">
    <name type="scientific">Luteipulveratus flavus</name>
    <dbReference type="NCBI Taxonomy" id="3031728"/>
    <lineage>
        <taxon>Bacteria</taxon>
        <taxon>Bacillati</taxon>
        <taxon>Actinomycetota</taxon>
        <taxon>Actinomycetes</taxon>
        <taxon>Micrococcales</taxon>
        <taxon>Dermacoccaceae</taxon>
        <taxon>Luteipulveratus</taxon>
    </lineage>
</organism>
<keyword evidence="2" id="KW-1185">Reference proteome</keyword>
<name>A0ABT6C245_9MICO</name>
<comment type="caution">
    <text evidence="1">The sequence shown here is derived from an EMBL/GenBank/DDBJ whole genome shotgun (WGS) entry which is preliminary data.</text>
</comment>
<evidence type="ECO:0000313" key="2">
    <source>
        <dbReference type="Proteomes" id="UP001528912"/>
    </source>
</evidence>
<proteinExistence type="predicted"/>
<dbReference type="EMBL" id="JAROAV010000004">
    <property type="protein sequence ID" value="MDF8262808.1"/>
    <property type="molecule type" value="Genomic_DNA"/>
</dbReference>
<evidence type="ECO:0000313" key="1">
    <source>
        <dbReference type="EMBL" id="MDF8262808.1"/>
    </source>
</evidence>
<sequence length="57" mass="6056">MSSTAAEGAGPVIVRVRPEAVRMARALVRSARRDGETVDPIVAKIADAEQPDQSTDH</sequence>
<reference evidence="1 2" key="1">
    <citation type="submission" date="2023-03" db="EMBL/GenBank/DDBJ databases">
        <title>YIM 133296 draft genome.</title>
        <authorList>
            <person name="Xiong L."/>
        </authorList>
    </citation>
    <scope>NUCLEOTIDE SEQUENCE [LARGE SCALE GENOMIC DNA]</scope>
    <source>
        <strain evidence="1 2">YIM 133296</strain>
    </source>
</reference>
<dbReference type="RefSeq" id="WP_275237115.1">
    <property type="nucleotide sequence ID" value="NZ_JARFJC010000013.1"/>
</dbReference>
<accession>A0ABT6C245</accession>
<gene>
    <name evidence="1" type="ORF">P4R38_00935</name>
</gene>
<protein>
    <recommendedName>
        <fullName evidence="3">Antitoxin</fullName>
    </recommendedName>
</protein>
<evidence type="ECO:0008006" key="3">
    <source>
        <dbReference type="Google" id="ProtNLM"/>
    </source>
</evidence>